<dbReference type="SUPFAM" id="SSF56176">
    <property type="entry name" value="FAD-binding/transporter-associated domain-like"/>
    <property type="match status" value="1"/>
</dbReference>
<sequence>MEYLSEYNSPSYTGPAIKVGAGVLIYDAYKFADANNGIIVGGNYPTVALAGGYTQGGGHGPLASKYGLAVDQALEWEVVTADGKLLTASLAENPNLYWTLSGGGGGTYGVVVSTTVKLHPQEAAVAAGMSFAVPSTYLYGHRRFLGSGKNQEIDKLFEPTISQLNKTGIPYQYRSQSFSTWLQSYEAFNLPSAYVSNGIIGSRLIPRSVVDEQIEDFISALQTIVQHNFIAVGNSINVSAQNSSNVAVNPYWRQTIVHLSIGTFFNYQDFASNLQNQDLMTNTLIPLLAELTPNGAAYLNEADFQQPDWKWVFYGPNYGQLDEIKSQYDPLDVFYALGAVGSDLWEQRKDGRLCRL</sequence>
<dbReference type="Pfam" id="PF08031">
    <property type="entry name" value="BBE"/>
    <property type="match status" value="1"/>
</dbReference>
<protein>
    <recommendedName>
        <fullName evidence="3">FAD-binding PCMH-type domain-containing protein</fullName>
    </recommendedName>
</protein>
<dbReference type="InterPro" id="IPR016166">
    <property type="entry name" value="FAD-bd_PCMH"/>
</dbReference>
<evidence type="ECO:0000256" key="1">
    <source>
        <dbReference type="ARBA" id="ARBA00005466"/>
    </source>
</evidence>
<dbReference type="PANTHER" id="PTHR13878:SF91">
    <property type="entry name" value="FAD BINDING DOMAIN PROTEIN (AFU_ORTHOLOGUE AFUA_6G12070)-RELATED"/>
    <property type="match status" value="1"/>
</dbReference>
<dbReference type="EMBL" id="DF933807">
    <property type="protein sequence ID" value="GAM33640.1"/>
    <property type="molecule type" value="Genomic_DNA"/>
</dbReference>
<evidence type="ECO:0000313" key="4">
    <source>
        <dbReference type="EMBL" id="GAM33640.1"/>
    </source>
</evidence>
<dbReference type="PANTHER" id="PTHR13878">
    <property type="entry name" value="GULONOLACTONE OXIDASE"/>
    <property type="match status" value="1"/>
</dbReference>
<dbReference type="AlphaFoldDB" id="A0A0B8N2T7"/>
<dbReference type="PROSITE" id="PS51387">
    <property type="entry name" value="FAD_PCMH"/>
    <property type="match status" value="1"/>
</dbReference>
<dbReference type="InterPro" id="IPR006094">
    <property type="entry name" value="Oxid_FAD_bind_N"/>
</dbReference>
<feature type="domain" description="FAD-binding PCMH-type" evidence="3">
    <location>
        <begin position="1"/>
        <end position="121"/>
    </location>
</feature>
<dbReference type="Pfam" id="PF01565">
    <property type="entry name" value="FAD_binding_4"/>
    <property type="match status" value="1"/>
</dbReference>
<dbReference type="InterPro" id="IPR050432">
    <property type="entry name" value="FAD-linked_Oxidoreductases_BP"/>
</dbReference>
<evidence type="ECO:0000313" key="5">
    <source>
        <dbReference type="Proteomes" id="UP000053095"/>
    </source>
</evidence>
<keyword evidence="5" id="KW-1185">Reference proteome</keyword>
<evidence type="ECO:0000259" key="3">
    <source>
        <dbReference type="PROSITE" id="PS51387"/>
    </source>
</evidence>
<dbReference type="InterPro" id="IPR036318">
    <property type="entry name" value="FAD-bd_PCMH-like_sf"/>
</dbReference>
<reference evidence="5" key="1">
    <citation type="journal article" date="2015" name="Genome Announc.">
        <title>Draft genome sequence of Talaromyces cellulolyticus strain Y-94, a source of lignocellulosic biomass-degrading enzymes.</title>
        <authorList>
            <person name="Fujii T."/>
            <person name="Koike H."/>
            <person name="Sawayama S."/>
            <person name="Yano S."/>
            <person name="Inoue H."/>
        </authorList>
    </citation>
    <scope>NUCLEOTIDE SEQUENCE [LARGE SCALE GENOMIC DNA]</scope>
    <source>
        <strain evidence="5">Y-94</strain>
    </source>
</reference>
<dbReference type="GO" id="GO:0016491">
    <property type="term" value="F:oxidoreductase activity"/>
    <property type="evidence" value="ECO:0007669"/>
    <property type="project" value="UniProtKB-KW"/>
</dbReference>
<accession>A0A0B8N2T7</accession>
<evidence type="ECO:0000256" key="2">
    <source>
        <dbReference type="ARBA" id="ARBA00023002"/>
    </source>
</evidence>
<gene>
    <name evidence="4" type="ORF">TCE0_011f00695</name>
</gene>
<comment type="similarity">
    <text evidence="1">Belongs to the oxygen-dependent FAD-linked oxidoreductase family.</text>
</comment>
<dbReference type="GO" id="GO:0071949">
    <property type="term" value="F:FAD binding"/>
    <property type="evidence" value="ECO:0007669"/>
    <property type="project" value="InterPro"/>
</dbReference>
<dbReference type="Gene3D" id="3.30.465.10">
    <property type="match status" value="2"/>
</dbReference>
<dbReference type="InterPro" id="IPR012951">
    <property type="entry name" value="BBE"/>
</dbReference>
<dbReference type="Proteomes" id="UP000053095">
    <property type="component" value="Unassembled WGS sequence"/>
</dbReference>
<organism evidence="4 5">
    <name type="scientific">Talaromyces pinophilus</name>
    <name type="common">Penicillium pinophilum</name>
    <dbReference type="NCBI Taxonomy" id="128442"/>
    <lineage>
        <taxon>Eukaryota</taxon>
        <taxon>Fungi</taxon>
        <taxon>Dikarya</taxon>
        <taxon>Ascomycota</taxon>
        <taxon>Pezizomycotina</taxon>
        <taxon>Eurotiomycetes</taxon>
        <taxon>Eurotiomycetidae</taxon>
        <taxon>Eurotiales</taxon>
        <taxon>Trichocomaceae</taxon>
        <taxon>Talaromyces</taxon>
        <taxon>Talaromyces sect. Talaromyces</taxon>
    </lineage>
</organism>
<proteinExistence type="inferred from homology"/>
<dbReference type="InterPro" id="IPR016169">
    <property type="entry name" value="FAD-bd_PCMH_sub2"/>
</dbReference>
<name>A0A0B8N2T7_TALPI</name>
<keyword evidence="2" id="KW-0560">Oxidoreductase</keyword>